<feature type="compositionally biased region" description="Basic and acidic residues" evidence="1">
    <location>
        <begin position="38"/>
        <end position="48"/>
    </location>
</feature>
<name>H9AZZ0_9VIRU</name>
<protein>
    <submittedName>
        <fullName evidence="2">Uncharacterized protein</fullName>
    </submittedName>
</protein>
<dbReference type="EMBL" id="JN968479">
    <property type="protein sequence ID" value="AFD02315.1"/>
    <property type="molecule type" value="Genomic_DNA"/>
</dbReference>
<dbReference type="RefSeq" id="YP_005352820.1">
    <property type="nucleotide sequence ID" value="NC_016989.1"/>
</dbReference>
<reference evidence="2 3" key="1">
    <citation type="journal article" date="2012" name="J. Virol.">
        <title>Closely related archaeal Haloarcula hispanica icosahedral viruses HHIV-2 and SH1 have nonhomologous genes encoding host recognition functions.</title>
        <authorList>
            <person name="Jaakkola S.T."/>
            <person name="Penttinen R.K."/>
            <person name="Vilen S.T."/>
            <person name="Jalasvuori M."/>
            <person name="Ronnholm G."/>
            <person name="Bamford J.K."/>
            <person name="Bamford D.H."/>
            <person name="Oksanen H.M."/>
        </authorList>
    </citation>
    <scope>NUCLEOTIDE SEQUENCE [LARGE SCALE GENOMIC DNA]</scope>
</reference>
<feature type="compositionally biased region" description="Basic and acidic residues" evidence="1">
    <location>
        <begin position="8"/>
        <end position="17"/>
    </location>
</feature>
<dbReference type="KEGG" id="vg:14517165"/>
<feature type="region of interest" description="Disordered" evidence="1">
    <location>
        <begin position="1"/>
        <end position="53"/>
    </location>
</feature>
<organism evidence="2 3">
    <name type="scientific">Haloarcula hispanica icosahedral virus 2</name>
    <dbReference type="NCBI Taxonomy" id="1154689"/>
    <lineage>
        <taxon>Viruses</taxon>
        <taxon>Singelaviria</taxon>
        <taxon>Helvetiavirae</taxon>
        <taxon>Dividoviricota</taxon>
        <taxon>Laserviricetes</taxon>
        <taxon>Halopanivirales</taxon>
        <taxon>Sphaerolipoviridae</taxon>
        <taxon>Alphasphaerolipovirus</taxon>
        <taxon>Alphasphaerolipovirus helsinkii</taxon>
    </lineage>
</organism>
<sequence length="63" mass="6781">MTVPSTEHQPKCTERNAGRPNGQSCEPATWTRRPVPRVGHEAPNRDSGDCSYRADGNIACGAS</sequence>
<evidence type="ECO:0000313" key="3">
    <source>
        <dbReference type="Proteomes" id="UP000007576"/>
    </source>
</evidence>
<evidence type="ECO:0000313" key="2">
    <source>
        <dbReference type="EMBL" id="AFD02315.1"/>
    </source>
</evidence>
<keyword evidence="3" id="KW-1185">Reference proteome</keyword>
<accession>H9AZZ0</accession>
<evidence type="ECO:0000256" key="1">
    <source>
        <dbReference type="SAM" id="MobiDB-lite"/>
    </source>
</evidence>
<dbReference type="GeneID" id="14517165"/>
<proteinExistence type="predicted"/>
<dbReference type="Proteomes" id="UP000007576">
    <property type="component" value="Segment"/>
</dbReference>